<dbReference type="Gene3D" id="3.90.1150.10">
    <property type="entry name" value="Aspartate Aminotransferase, domain 1"/>
    <property type="match status" value="1"/>
</dbReference>
<comment type="cofactor">
    <cofactor evidence="1">
        <name>pyridoxal 5'-phosphate</name>
        <dbReference type="ChEBI" id="CHEBI:597326"/>
    </cofactor>
</comment>
<dbReference type="NCBIfam" id="TIGR04350">
    <property type="entry name" value="C_S_lyase_PatB"/>
    <property type="match status" value="1"/>
</dbReference>
<dbReference type="InterPro" id="IPR015421">
    <property type="entry name" value="PyrdxlP-dep_Trfase_major"/>
</dbReference>
<dbReference type="PANTHER" id="PTHR43525">
    <property type="entry name" value="PROTEIN MALY"/>
    <property type="match status" value="1"/>
</dbReference>
<dbReference type="Gene3D" id="3.40.640.10">
    <property type="entry name" value="Type I PLP-dependent aspartate aminotransferase-like (Major domain)"/>
    <property type="match status" value="1"/>
</dbReference>
<comment type="similarity">
    <text evidence="5">Belongs to the class-II pyridoxal-phosphate-dependent aminotransferase family. MalY/PatB cystathionine beta-lyase subfamily.</text>
</comment>
<reference evidence="7 8" key="1">
    <citation type="submission" date="2017-09" db="EMBL/GenBank/DDBJ databases">
        <title>Comparative genomics of rhizobia isolated from Phaseolus vulgaris in China.</title>
        <authorList>
            <person name="Tong W."/>
        </authorList>
    </citation>
    <scope>NUCLEOTIDE SEQUENCE [LARGE SCALE GENOMIC DNA]</scope>
    <source>
        <strain evidence="7 8">Y27</strain>
    </source>
</reference>
<dbReference type="Proteomes" id="UP000219972">
    <property type="component" value="Unassembled WGS sequence"/>
</dbReference>
<keyword evidence="3" id="KW-0663">Pyridoxal phosphate</keyword>
<dbReference type="EMBL" id="NWSL01000027">
    <property type="protein sequence ID" value="PDS48459.1"/>
    <property type="molecule type" value="Genomic_DNA"/>
</dbReference>
<dbReference type="RefSeq" id="WP_097544888.1">
    <property type="nucleotide sequence ID" value="NZ_NWSJ01000022.1"/>
</dbReference>
<evidence type="ECO:0000256" key="5">
    <source>
        <dbReference type="ARBA" id="ARBA00037974"/>
    </source>
</evidence>
<evidence type="ECO:0000313" key="8">
    <source>
        <dbReference type="Proteomes" id="UP000219972"/>
    </source>
</evidence>
<comment type="caution">
    <text evidence="7">The sequence shown here is derived from an EMBL/GenBank/DDBJ whole genome shotgun (WGS) entry which is preliminary data.</text>
</comment>
<dbReference type="InterPro" id="IPR015424">
    <property type="entry name" value="PyrdxlP-dep_Trfase"/>
</dbReference>
<dbReference type="PANTHER" id="PTHR43525:SF1">
    <property type="entry name" value="PROTEIN MALY"/>
    <property type="match status" value="1"/>
</dbReference>
<keyword evidence="7" id="KW-0808">Transferase</keyword>
<sequence length="401" mass="45363">MVYDFDTAIDRRDTNALAHDGFESYLFRDGGKPELPAAREDLIAMWVADMQFAAPKAALDAMTERLKHPIFGYTMNFGDELYEALCSWCVERYGWSFAREDMQTSLGVIPALFALIDYASEPGEKVLSLTPSYGYFKHAADHLGREFVGSALIQRDGTFTIDFDDFERRASDPAVKLFFLCHPHNPTGRAWTELELRRMGELCFANGVTIVSDEIHCDLLRSGKRHIPLAKLFPDRKDIITCMAISKTFNLAGMMIASIVIPDPELKAIWRKRHYPFINPVSLAAAVGAYRQGGPWLQELKTYLDGNFEWLKGFLAEYLPQARFAIPEATYLAWIDLGAYFPEPVNFTKYFIEKAGVVLEGGEMFVDNGENMVRLNLACPRAQVETALKRMRDAMLVSTQN</sequence>
<dbReference type="EC" id="4.4.1.13" evidence="2"/>
<dbReference type="GO" id="GO:0008483">
    <property type="term" value="F:transaminase activity"/>
    <property type="evidence" value="ECO:0007669"/>
    <property type="project" value="UniProtKB-KW"/>
</dbReference>
<dbReference type="InterPro" id="IPR027619">
    <property type="entry name" value="C-S_lyase_PatB-like"/>
</dbReference>
<dbReference type="SUPFAM" id="SSF53383">
    <property type="entry name" value="PLP-dependent transferases"/>
    <property type="match status" value="1"/>
</dbReference>
<evidence type="ECO:0000256" key="3">
    <source>
        <dbReference type="ARBA" id="ARBA00022898"/>
    </source>
</evidence>
<evidence type="ECO:0000256" key="2">
    <source>
        <dbReference type="ARBA" id="ARBA00012224"/>
    </source>
</evidence>
<feature type="domain" description="Aminotransferase class I/classII large" evidence="6">
    <location>
        <begin position="49"/>
        <end position="390"/>
    </location>
</feature>
<dbReference type="InterPro" id="IPR004839">
    <property type="entry name" value="Aminotransferase_I/II_large"/>
</dbReference>
<protein>
    <recommendedName>
        <fullName evidence="2">cysteine-S-conjugate beta-lyase</fullName>
        <ecNumber evidence="2">4.4.1.13</ecNumber>
    </recommendedName>
</protein>
<dbReference type="CDD" id="cd00609">
    <property type="entry name" value="AAT_like"/>
    <property type="match status" value="1"/>
</dbReference>
<organism evidence="7 8">
    <name type="scientific">Rhizobium anhuiense</name>
    <dbReference type="NCBI Taxonomy" id="1184720"/>
    <lineage>
        <taxon>Bacteria</taxon>
        <taxon>Pseudomonadati</taxon>
        <taxon>Pseudomonadota</taxon>
        <taxon>Alphaproteobacteria</taxon>
        <taxon>Hyphomicrobiales</taxon>
        <taxon>Rhizobiaceae</taxon>
        <taxon>Rhizobium/Agrobacterium group</taxon>
        <taxon>Rhizobium</taxon>
    </lineage>
</organism>
<evidence type="ECO:0000259" key="6">
    <source>
        <dbReference type="Pfam" id="PF00155"/>
    </source>
</evidence>
<proteinExistence type="inferred from homology"/>
<dbReference type="InterPro" id="IPR051798">
    <property type="entry name" value="Class-II_PLP-Dep_Aminotrans"/>
</dbReference>
<keyword evidence="7" id="KW-0032">Aminotransferase</keyword>
<dbReference type="Pfam" id="PF00155">
    <property type="entry name" value="Aminotran_1_2"/>
    <property type="match status" value="1"/>
</dbReference>
<name>A0ABX4J252_9HYPH</name>
<dbReference type="InterPro" id="IPR015422">
    <property type="entry name" value="PyrdxlP-dep_Trfase_small"/>
</dbReference>
<evidence type="ECO:0000256" key="1">
    <source>
        <dbReference type="ARBA" id="ARBA00001933"/>
    </source>
</evidence>
<keyword evidence="8" id="KW-1185">Reference proteome</keyword>
<evidence type="ECO:0000256" key="4">
    <source>
        <dbReference type="ARBA" id="ARBA00023239"/>
    </source>
</evidence>
<accession>A0ABX4J252</accession>
<keyword evidence="4" id="KW-0456">Lyase</keyword>
<gene>
    <name evidence="7" type="ORF">CO662_29775</name>
</gene>
<evidence type="ECO:0000313" key="7">
    <source>
        <dbReference type="EMBL" id="PDS48459.1"/>
    </source>
</evidence>